<keyword evidence="6 7" id="KW-0472">Membrane</keyword>
<comment type="subcellular location">
    <subcellularLocation>
        <location evidence="1">Cell membrane</location>
        <topology evidence="1">Multi-pass membrane protein</topology>
    </subcellularLocation>
</comment>
<feature type="transmembrane region" description="Helical" evidence="7">
    <location>
        <begin position="264"/>
        <end position="285"/>
    </location>
</feature>
<dbReference type="EMBL" id="JBHSOZ010000004">
    <property type="protein sequence ID" value="MFC5713058.1"/>
    <property type="molecule type" value="Genomic_DNA"/>
</dbReference>
<feature type="transmembrane region" description="Helical" evidence="7">
    <location>
        <begin position="85"/>
        <end position="106"/>
    </location>
</feature>
<keyword evidence="10" id="KW-1185">Reference proteome</keyword>
<keyword evidence="3" id="KW-1003">Cell membrane</keyword>
<evidence type="ECO:0000313" key="9">
    <source>
        <dbReference type="EMBL" id="MFC5713058.1"/>
    </source>
</evidence>
<evidence type="ECO:0000256" key="7">
    <source>
        <dbReference type="SAM" id="Phobius"/>
    </source>
</evidence>
<dbReference type="InterPro" id="IPR037185">
    <property type="entry name" value="EmrE-like"/>
</dbReference>
<feature type="domain" description="EamA" evidence="8">
    <location>
        <begin position="1"/>
        <end position="129"/>
    </location>
</feature>
<evidence type="ECO:0000256" key="1">
    <source>
        <dbReference type="ARBA" id="ARBA00004651"/>
    </source>
</evidence>
<dbReference type="SUPFAM" id="SSF103481">
    <property type="entry name" value="Multidrug resistance efflux transporter EmrE"/>
    <property type="match status" value="2"/>
</dbReference>
<evidence type="ECO:0000256" key="2">
    <source>
        <dbReference type="ARBA" id="ARBA00007362"/>
    </source>
</evidence>
<reference evidence="10" key="1">
    <citation type="journal article" date="2019" name="Int. J. Syst. Evol. Microbiol.">
        <title>The Global Catalogue of Microorganisms (GCM) 10K type strain sequencing project: providing services to taxonomists for standard genome sequencing and annotation.</title>
        <authorList>
            <consortium name="The Broad Institute Genomics Platform"/>
            <consortium name="The Broad Institute Genome Sequencing Center for Infectious Disease"/>
            <person name="Wu L."/>
            <person name="Ma J."/>
        </authorList>
    </citation>
    <scope>NUCLEOTIDE SEQUENCE [LARGE SCALE GENOMIC DNA]</scope>
    <source>
        <strain evidence="10">CECT 7184</strain>
    </source>
</reference>
<dbReference type="RefSeq" id="WP_054635985.1">
    <property type="nucleotide sequence ID" value="NZ_JBHSOZ010000004.1"/>
</dbReference>
<keyword evidence="4 7" id="KW-0812">Transmembrane</keyword>
<evidence type="ECO:0000256" key="5">
    <source>
        <dbReference type="ARBA" id="ARBA00022989"/>
    </source>
</evidence>
<sequence length="298" mass="33117">MILVVIFYAGNILVGKAMNDLPPFTIAFFRLLVAFIVLVPIGFLTAWKYRMTFWKYKKPFLIMTLTGVTFFNTFIYGSLQFTTATNVAVLETVIPVTTVILSAFMLKERLAGVQWIGVFLSFFGAVWVVLDGRIFGITAMAWNIGDVIMIGAIITWAVYTIFVKKYMHLFPPYAALFVMTGVSVVVLLPIVLIEWIVTGVPAFDPSSHVSGLLYLGIFPSFIALVFYNRAVDLLSPSKASVFLNFLPVFTMAGAYLWLDETITGMQVLGSLIVIAGVIITTQFSGKREKVRSTKSQGY</sequence>
<feature type="transmembrane region" description="Helical" evidence="7">
    <location>
        <begin position="239"/>
        <end position="258"/>
    </location>
</feature>
<feature type="domain" description="EamA" evidence="8">
    <location>
        <begin position="144"/>
        <end position="281"/>
    </location>
</feature>
<gene>
    <name evidence="9" type="ORF">ACFPU1_09705</name>
</gene>
<dbReference type="PANTHER" id="PTHR32322">
    <property type="entry name" value="INNER MEMBRANE TRANSPORTER"/>
    <property type="match status" value="1"/>
</dbReference>
<evidence type="ECO:0000313" key="10">
    <source>
        <dbReference type="Proteomes" id="UP001596142"/>
    </source>
</evidence>
<dbReference type="PANTHER" id="PTHR32322:SF18">
    <property type="entry name" value="S-ADENOSYLMETHIONINE_S-ADENOSYLHOMOCYSTEINE TRANSPORTER"/>
    <property type="match status" value="1"/>
</dbReference>
<evidence type="ECO:0000256" key="6">
    <source>
        <dbReference type="ARBA" id="ARBA00023136"/>
    </source>
</evidence>
<organism evidence="9 10">
    <name type="scientific">Thalassorhabdus alkalitolerans</name>
    <dbReference type="NCBI Taxonomy" id="2282697"/>
    <lineage>
        <taxon>Bacteria</taxon>
        <taxon>Bacillati</taxon>
        <taxon>Bacillota</taxon>
        <taxon>Bacilli</taxon>
        <taxon>Bacillales</taxon>
        <taxon>Bacillaceae</taxon>
        <taxon>Thalassorhabdus</taxon>
    </lineage>
</organism>
<dbReference type="InterPro" id="IPR050638">
    <property type="entry name" value="AA-Vitamin_Transporters"/>
</dbReference>
<evidence type="ECO:0000259" key="8">
    <source>
        <dbReference type="Pfam" id="PF00892"/>
    </source>
</evidence>
<feature type="transmembrane region" description="Helical" evidence="7">
    <location>
        <begin position="209"/>
        <end position="227"/>
    </location>
</feature>
<proteinExistence type="inferred from homology"/>
<dbReference type="Proteomes" id="UP001596142">
    <property type="component" value="Unassembled WGS sequence"/>
</dbReference>
<feature type="transmembrane region" description="Helical" evidence="7">
    <location>
        <begin position="59"/>
        <end position="79"/>
    </location>
</feature>
<feature type="transmembrane region" description="Helical" evidence="7">
    <location>
        <begin position="174"/>
        <end position="197"/>
    </location>
</feature>
<feature type="transmembrane region" description="Helical" evidence="7">
    <location>
        <begin position="142"/>
        <end position="162"/>
    </location>
</feature>
<evidence type="ECO:0000256" key="4">
    <source>
        <dbReference type="ARBA" id="ARBA00022692"/>
    </source>
</evidence>
<dbReference type="Pfam" id="PF00892">
    <property type="entry name" value="EamA"/>
    <property type="match status" value="2"/>
</dbReference>
<dbReference type="InterPro" id="IPR000620">
    <property type="entry name" value="EamA_dom"/>
</dbReference>
<name>A0ABW0YKT9_9BACI</name>
<accession>A0ABW0YKT9</accession>
<protein>
    <submittedName>
        <fullName evidence="9">DMT family transporter</fullName>
    </submittedName>
</protein>
<keyword evidence="5 7" id="KW-1133">Transmembrane helix</keyword>
<comment type="similarity">
    <text evidence="2">Belongs to the EamA transporter family.</text>
</comment>
<feature type="transmembrane region" description="Helical" evidence="7">
    <location>
        <begin position="27"/>
        <end position="47"/>
    </location>
</feature>
<feature type="transmembrane region" description="Helical" evidence="7">
    <location>
        <begin position="113"/>
        <end position="130"/>
    </location>
</feature>
<evidence type="ECO:0000256" key="3">
    <source>
        <dbReference type="ARBA" id="ARBA00022475"/>
    </source>
</evidence>
<comment type="caution">
    <text evidence="9">The sequence shown here is derived from an EMBL/GenBank/DDBJ whole genome shotgun (WGS) entry which is preliminary data.</text>
</comment>